<feature type="compositionally biased region" description="Polar residues" evidence="7">
    <location>
        <begin position="67"/>
        <end position="79"/>
    </location>
</feature>
<dbReference type="EMBL" id="KV454406">
    <property type="protein sequence ID" value="ODQ67811.1"/>
    <property type="molecule type" value="Genomic_DNA"/>
</dbReference>
<dbReference type="GO" id="GO:0006882">
    <property type="term" value="P:intracellular zinc ion homeostasis"/>
    <property type="evidence" value="ECO:0007669"/>
    <property type="project" value="InterPro"/>
</dbReference>
<proteinExistence type="inferred from homology"/>
<evidence type="ECO:0000256" key="6">
    <source>
        <dbReference type="RuleBase" id="RU369017"/>
    </source>
</evidence>
<dbReference type="OrthoDB" id="5382797at2759"/>
<dbReference type="GO" id="GO:1904257">
    <property type="term" value="P:zinc ion import into Golgi lumen"/>
    <property type="evidence" value="ECO:0007669"/>
    <property type="project" value="TreeGrafter"/>
</dbReference>
<dbReference type="GO" id="GO:0005385">
    <property type="term" value="F:zinc ion transmembrane transporter activity"/>
    <property type="evidence" value="ECO:0007669"/>
    <property type="project" value="UniProtKB-UniRule"/>
</dbReference>
<feature type="transmembrane region" description="Helical" evidence="6">
    <location>
        <begin position="287"/>
        <end position="307"/>
    </location>
</feature>
<name>A0A1E3PQX1_9ASCO</name>
<feature type="compositionally biased region" description="Polar residues" evidence="7">
    <location>
        <begin position="156"/>
        <end position="198"/>
    </location>
</feature>
<evidence type="ECO:0000256" key="5">
    <source>
        <dbReference type="ARBA" id="ARBA00023136"/>
    </source>
</evidence>
<sequence>MPNNYHQRTQSLPEHPDDVESSFSGPRVTSSSSDTGLDSAKASHISSDPVNIPACSAPSSMPLPFSASPQVDMQGSIYGNTRGRKSQRPESADSAYSNNTGGAFVPRTQHQRHSTQRFSIHEVAPLSSSPIMGGSLEKLSYMSNNPIISVDDHSTTSDPYRTYSDTSNAAYSSDHNGDTALSLSPSEWSGTTSLQPQSRSRELSPSSTLRKSSSPVRQPFNFQPATYTSASVKPSQRKGHRYKRSSVSMNFFQEPPNRAPLAIPASLPIPNLKECYQSISTEQKIRMIWCLCHCFVAFIIFTTKTPFSALSALAHLIFYDAMGALLCVAVDILGNFDVWKQSSIHHPFGLERVEVLAGFALSVTLLFMGGDIMSHSIEHLVSSVYSNSADGISSHHEHSHSFSENDSEIRWGKIIFRVVVAMMTTIISALGLNNHARISKALRSSTLSSLPSIFSNPSHLMTVTFCMVILLFPFCSPTIREYANTILTPLIAGSMCYVGWNLAKATGGMLVMSFPGLNLIGEIERDILADPHVKSVKDISFWQVHHGLCLASMKITMNSKVKTAIGTQSCTDRDEQKLKDKARSIIKNILG</sequence>
<dbReference type="Proteomes" id="UP000095009">
    <property type="component" value="Unassembled WGS sequence"/>
</dbReference>
<feature type="transmembrane region" description="Helical" evidence="6">
    <location>
        <begin position="313"/>
        <end position="334"/>
    </location>
</feature>
<evidence type="ECO:0000313" key="10">
    <source>
        <dbReference type="Proteomes" id="UP000095009"/>
    </source>
</evidence>
<keyword evidence="6" id="KW-0406">Ion transport</keyword>
<dbReference type="AlphaFoldDB" id="A0A1E3PQX1"/>
<organism evidence="9 10">
    <name type="scientific">Nadsonia fulvescens var. elongata DSM 6958</name>
    <dbReference type="NCBI Taxonomy" id="857566"/>
    <lineage>
        <taxon>Eukaryota</taxon>
        <taxon>Fungi</taxon>
        <taxon>Dikarya</taxon>
        <taxon>Ascomycota</taxon>
        <taxon>Saccharomycotina</taxon>
        <taxon>Dipodascomycetes</taxon>
        <taxon>Dipodascales</taxon>
        <taxon>Dipodascales incertae sedis</taxon>
        <taxon>Nadsonia</taxon>
    </lineage>
</organism>
<reference evidence="9 10" key="1">
    <citation type="journal article" date="2016" name="Proc. Natl. Acad. Sci. U.S.A.">
        <title>Comparative genomics of biotechnologically important yeasts.</title>
        <authorList>
            <person name="Riley R."/>
            <person name="Haridas S."/>
            <person name="Wolfe K.H."/>
            <person name="Lopes M.R."/>
            <person name="Hittinger C.T."/>
            <person name="Goeker M."/>
            <person name="Salamov A.A."/>
            <person name="Wisecaver J.H."/>
            <person name="Long T.M."/>
            <person name="Calvey C.H."/>
            <person name="Aerts A.L."/>
            <person name="Barry K.W."/>
            <person name="Choi C."/>
            <person name="Clum A."/>
            <person name="Coughlan A.Y."/>
            <person name="Deshpande S."/>
            <person name="Douglass A.P."/>
            <person name="Hanson S.J."/>
            <person name="Klenk H.-P."/>
            <person name="LaButti K.M."/>
            <person name="Lapidus A."/>
            <person name="Lindquist E.A."/>
            <person name="Lipzen A.M."/>
            <person name="Meier-Kolthoff J.P."/>
            <person name="Ohm R.A."/>
            <person name="Otillar R.P."/>
            <person name="Pangilinan J.L."/>
            <person name="Peng Y."/>
            <person name="Rokas A."/>
            <person name="Rosa C.A."/>
            <person name="Scheuner C."/>
            <person name="Sibirny A.A."/>
            <person name="Slot J.C."/>
            <person name="Stielow J.B."/>
            <person name="Sun H."/>
            <person name="Kurtzman C.P."/>
            <person name="Blackwell M."/>
            <person name="Grigoriev I.V."/>
            <person name="Jeffries T.W."/>
        </authorList>
    </citation>
    <scope>NUCLEOTIDE SEQUENCE [LARGE SCALE GENOMIC DNA]</scope>
    <source>
        <strain evidence="9 10">DSM 6958</strain>
    </source>
</reference>
<dbReference type="InterPro" id="IPR045316">
    <property type="entry name" value="Msc2-like"/>
</dbReference>
<feature type="compositionally biased region" description="Low complexity" evidence="7">
    <location>
        <begin position="203"/>
        <end position="215"/>
    </location>
</feature>
<dbReference type="GO" id="GO:0005794">
    <property type="term" value="C:Golgi apparatus"/>
    <property type="evidence" value="ECO:0007669"/>
    <property type="project" value="TreeGrafter"/>
</dbReference>
<dbReference type="Pfam" id="PF01545">
    <property type="entry name" value="Cation_efflux"/>
    <property type="match status" value="1"/>
</dbReference>
<dbReference type="Gene3D" id="1.20.1510.10">
    <property type="entry name" value="Cation efflux protein transmembrane domain"/>
    <property type="match status" value="1"/>
</dbReference>
<feature type="compositionally biased region" description="Polar residues" evidence="7">
    <location>
        <begin position="21"/>
        <end position="36"/>
    </location>
</feature>
<keyword evidence="10" id="KW-1185">Reference proteome</keyword>
<keyword evidence="2 6" id="KW-0813">Transport</keyword>
<feature type="compositionally biased region" description="Polar residues" evidence="7">
    <location>
        <begin position="1"/>
        <end position="12"/>
    </location>
</feature>
<accession>A0A1E3PQX1</accession>
<feature type="transmembrane region" description="Helical" evidence="6">
    <location>
        <begin position="453"/>
        <end position="474"/>
    </location>
</feature>
<evidence type="ECO:0000256" key="2">
    <source>
        <dbReference type="ARBA" id="ARBA00022448"/>
    </source>
</evidence>
<dbReference type="PANTHER" id="PTHR45755">
    <property type="match status" value="1"/>
</dbReference>
<feature type="domain" description="Cation efflux protein transmembrane" evidence="8">
    <location>
        <begin position="294"/>
        <end position="510"/>
    </location>
</feature>
<comment type="subcellular location">
    <subcellularLocation>
        <location evidence="6">Endoplasmic reticulum membrane</location>
        <topology evidence="6">Multi-pass membrane protein</topology>
    </subcellularLocation>
    <subcellularLocation>
        <location evidence="1">Membrane</location>
        <topology evidence="1">Multi-pass membrane protein</topology>
    </subcellularLocation>
</comment>
<dbReference type="SUPFAM" id="SSF161111">
    <property type="entry name" value="Cation efflux protein transmembrane domain-like"/>
    <property type="match status" value="1"/>
</dbReference>
<feature type="transmembrane region" description="Helical" evidence="6">
    <location>
        <begin position="355"/>
        <end position="377"/>
    </location>
</feature>
<evidence type="ECO:0000256" key="3">
    <source>
        <dbReference type="ARBA" id="ARBA00022692"/>
    </source>
</evidence>
<feature type="transmembrane region" description="Helical" evidence="6">
    <location>
        <begin position="486"/>
        <end position="503"/>
    </location>
</feature>
<evidence type="ECO:0000256" key="7">
    <source>
        <dbReference type="SAM" id="MobiDB-lite"/>
    </source>
</evidence>
<evidence type="ECO:0000259" key="8">
    <source>
        <dbReference type="Pfam" id="PF01545"/>
    </source>
</evidence>
<dbReference type="InterPro" id="IPR027469">
    <property type="entry name" value="Cation_efflux_TMD_sf"/>
</dbReference>
<protein>
    <recommendedName>
        <fullName evidence="6">Zinc transporter</fullName>
    </recommendedName>
</protein>
<evidence type="ECO:0000313" key="9">
    <source>
        <dbReference type="EMBL" id="ODQ67811.1"/>
    </source>
</evidence>
<keyword evidence="6" id="KW-0256">Endoplasmic reticulum</keyword>
<dbReference type="STRING" id="857566.A0A1E3PQX1"/>
<comment type="function">
    <text evidence="6">Functions as a zinc transporter.</text>
</comment>
<feature type="region of interest" description="Disordered" evidence="7">
    <location>
        <begin position="151"/>
        <end position="221"/>
    </location>
</feature>
<gene>
    <name evidence="9" type="ORF">NADFUDRAFT_80961</name>
</gene>
<feature type="non-terminal residue" evidence="9">
    <location>
        <position position="591"/>
    </location>
</feature>
<comment type="similarity">
    <text evidence="6">Belongs to the cation diffusion facilitator (CDF) transporter (TC 2.A.4) family. SLC30A subfamily.</text>
</comment>
<dbReference type="InterPro" id="IPR058533">
    <property type="entry name" value="Cation_efflux_TM"/>
</dbReference>
<dbReference type="PANTHER" id="PTHR45755:SF5">
    <property type="entry name" value="ZINC TRANSPORTER"/>
    <property type="match status" value="1"/>
</dbReference>
<keyword evidence="5 6" id="KW-0472">Membrane</keyword>
<evidence type="ECO:0000256" key="1">
    <source>
        <dbReference type="ARBA" id="ARBA00004141"/>
    </source>
</evidence>
<feature type="region of interest" description="Disordered" evidence="7">
    <location>
        <begin position="1"/>
        <end position="121"/>
    </location>
</feature>
<dbReference type="GO" id="GO:0031410">
    <property type="term" value="C:cytoplasmic vesicle"/>
    <property type="evidence" value="ECO:0007669"/>
    <property type="project" value="TreeGrafter"/>
</dbReference>
<feature type="transmembrane region" description="Helical" evidence="6">
    <location>
        <begin position="414"/>
        <end position="432"/>
    </location>
</feature>
<evidence type="ECO:0000256" key="4">
    <source>
        <dbReference type="ARBA" id="ARBA00022989"/>
    </source>
</evidence>
<dbReference type="GO" id="GO:0005789">
    <property type="term" value="C:endoplasmic reticulum membrane"/>
    <property type="evidence" value="ECO:0007669"/>
    <property type="project" value="UniProtKB-SubCell"/>
</dbReference>
<keyword evidence="4 6" id="KW-1133">Transmembrane helix</keyword>
<keyword evidence="3 6" id="KW-0812">Transmembrane</keyword>